<sequence length="226" mass="25156">MDPPEEAASESPPPRDGTNLGELFRWEEQQIEDAVLAKEFGRALDLANRALLEPRLGLLFRFRFEVVAASLDGKNPWPHAEEARKALQYIEEGIEDNPNEDEAHQKESLEEVKELHEMLEGLYDTLHEWERKNAAAQPTTAQSDSPVEAEGAAEAMPPAAAVHEEQADDRMIIASSNAEANKRGRESDSDAEHHVVKKGKFEEEDTPSPERPVAMSETSTMPGPRP</sequence>
<accession>A0ABR1M4M5</accession>
<feature type="compositionally biased region" description="Polar residues" evidence="1">
    <location>
        <begin position="216"/>
        <end position="226"/>
    </location>
</feature>
<feature type="compositionally biased region" description="Polar residues" evidence="1">
    <location>
        <begin position="136"/>
        <end position="145"/>
    </location>
</feature>
<gene>
    <name evidence="2" type="ORF">J3D65DRAFT_674369</name>
</gene>
<feature type="compositionally biased region" description="Basic and acidic residues" evidence="1">
    <location>
        <begin position="162"/>
        <end position="171"/>
    </location>
</feature>
<organism evidence="2 3">
    <name type="scientific">Phyllosticta citribraziliensis</name>
    <dbReference type="NCBI Taxonomy" id="989973"/>
    <lineage>
        <taxon>Eukaryota</taxon>
        <taxon>Fungi</taxon>
        <taxon>Dikarya</taxon>
        <taxon>Ascomycota</taxon>
        <taxon>Pezizomycotina</taxon>
        <taxon>Dothideomycetes</taxon>
        <taxon>Dothideomycetes incertae sedis</taxon>
        <taxon>Botryosphaeriales</taxon>
        <taxon>Phyllostictaceae</taxon>
        <taxon>Phyllosticta</taxon>
    </lineage>
</organism>
<dbReference type="Proteomes" id="UP001360953">
    <property type="component" value="Unassembled WGS sequence"/>
</dbReference>
<reference evidence="2 3" key="1">
    <citation type="submission" date="2024-04" db="EMBL/GenBank/DDBJ databases">
        <title>Phyllosticta paracitricarpa is synonymous to the EU quarantine fungus P. citricarpa based on phylogenomic analyses.</title>
        <authorList>
            <consortium name="Lawrence Berkeley National Laboratory"/>
            <person name="Van ingen-buijs V.A."/>
            <person name="Van westerhoven A.C."/>
            <person name="Haridas S."/>
            <person name="Skiadas P."/>
            <person name="Martin F."/>
            <person name="Groenewald J.Z."/>
            <person name="Crous P.W."/>
            <person name="Seidl M.F."/>
        </authorList>
    </citation>
    <scope>NUCLEOTIDE SEQUENCE [LARGE SCALE GENOMIC DNA]</scope>
    <source>
        <strain evidence="2 3">CPC 17464</strain>
    </source>
</reference>
<protein>
    <submittedName>
        <fullName evidence="2">Uncharacterized protein</fullName>
    </submittedName>
</protein>
<dbReference type="RefSeq" id="XP_066658822.1">
    <property type="nucleotide sequence ID" value="XM_066803546.1"/>
</dbReference>
<name>A0ABR1M4M5_9PEZI</name>
<feature type="region of interest" description="Disordered" evidence="1">
    <location>
        <begin position="1"/>
        <end position="20"/>
    </location>
</feature>
<proteinExistence type="predicted"/>
<comment type="caution">
    <text evidence="2">The sequence shown here is derived from an EMBL/GenBank/DDBJ whole genome shotgun (WGS) entry which is preliminary data.</text>
</comment>
<feature type="region of interest" description="Disordered" evidence="1">
    <location>
        <begin position="134"/>
        <end position="226"/>
    </location>
</feature>
<evidence type="ECO:0000313" key="2">
    <source>
        <dbReference type="EMBL" id="KAK7542529.1"/>
    </source>
</evidence>
<feature type="compositionally biased region" description="Basic and acidic residues" evidence="1">
    <location>
        <begin position="180"/>
        <end position="194"/>
    </location>
</feature>
<evidence type="ECO:0000256" key="1">
    <source>
        <dbReference type="SAM" id="MobiDB-lite"/>
    </source>
</evidence>
<keyword evidence="3" id="KW-1185">Reference proteome</keyword>
<dbReference type="EMBL" id="JBBPEH010000002">
    <property type="protein sequence ID" value="KAK7542529.1"/>
    <property type="molecule type" value="Genomic_DNA"/>
</dbReference>
<evidence type="ECO:0000313" key="3">
    <source>
        <dbReference type="Proteomes" id="UP001360953"/>
    </source>
</evidence>
<feature type="compositionally biased region" description="Low complexity" evidence="1">
    <location>
        <begin position="146"/>
        <end position="161"/>
    </location>
</feature>
<dbReference type="GeneID" id="92036452"/>